<dbReference type="PANTHER" id="PTHR32309:SF13">
    <property type="entry name" value="FERRIC ENTEROBACTIN TRANSPORT PROTEIN FEPE"/>
    <property type="match status" value="1"/>
</dbReference>
<keyword evidence="3" id="KW-1003">Cell membrane</keyword>
<keyword evidence="10" id="KW-1185">Reference proteome</keyword>
<reference evidence="9 10" key="1">
    <citation type="submission" date="2019-03" db="EMBL/GenBank/DDBJ databases">
        <title>Genomic Encyclopedia of Type Strains, Phase IV (KMG-IV): sequencing the most valuable type-strain genomes for metagenomic binning, comparative biology and taxonomic classification.</title>
        <authorList>
            <person name="Goeker M."/>
        </authorList>
    </citation>
    <scope>NUCLEOTIDE SEQUENCE [LARGE SCALE GENOMIC DNA]</scope>
    <source>
        <strain evidence="9 10">DSM 29481</strain>
    </source>
</reference>
<feature type="domain" description="Polysaccharide chain length determinant N-terminal" evidence="8">
    <location>
        <begin position="10"/>
        <end position="96"/>
    </location>
</feature>
<evidence type="ECO:0000256" key="4">
    <source>
        <dbReference type="ARBA" id="ARBA00022692"/>
    </source>
</evidence>
<dbReference type="InterPro" id="IPR003856">
    <property type="entry name" value="LPS_length_determ_N"/>
</dbReference>
<keyword evidence="4 7" id="KW-0812">Transmembrane</keyword>
<dbReference type="EMBL" id="SMBP01000011">
    <property type="protein sequence ID" value="TCU59109.1"/>
    <property type="molecule type" value="Genomic_DNA"/>
</dbReference>
<evidence type="ECO:0000256" key="6">
    <source>
        <dbReference type="ARBA" id="ARBA00023136"/>
    </source>
</evidence>
<accession>A0A4R3TCZ1</accession>
<proteinExistence type="inferred from homology"/>
<evidence type="ECO:0000256" key="7">
    <source>
        <dbReference type="SAM" id="Phobius"/>
    </source>
</evidence>
<dbReference type="AlphaFoldDB" id="A0A4R3TCZ1"/>
<evidence type="ECO:0000256" key="5">
    <source>
        <dbReference type="ARBA" id="ARBA00022989"/>
    </source>
</evidence>
<name>A0A4R3TCZ1_9FIRM</name>
<evidence type="ECO:0000313" key="10">
    <source>
        <dbReference type="Proteomes" id="UP000295773"/>
    </source>
</evidence>
<comment type="subcellular location">
    <subcellularLocation>
        <location evidence="1">Cell membrane</location>
        <topology evidence="1">Multi-pass membrane protein</topology>
    </subcellularLocation>
</comment>
<protein>
    <submittedName>
        <fullName evidence="9">Capsular polysaccharide biosynthesis protein</fullName>
    </submittedName>
</protein>
<organism evidence="9 10">
    <name type="scientific">Longicatena caecimuris</name>
    <dbReference type="NCBI Taxonomy" id="1796635"/>
    <lineage>
        <taxon>Bacteria</taxon>
        <taxon>Bacillati</taxon>
        <taxon>Bacillota</taxon>
        <taxon>Erysipelotrichia</taxon>
        <taxon>Erysipelotrichales</taxon>
        <taxon>Erysipelotrichaceae</taxon>
        <taxon>Longicatena</taxon>
    </lineage>
</organism>
<dbReference type="InterPro" id="IPR050445">
    <property type="entry name" value="Bact_polysacc_biosynth/exp"/>
</dbReference>
<dbReference type="Proteomes" id="UP000295773">
    <property type="component" value="Unassembled WGS sequence"/>
</dbReference>
<comment type="similarity">
    <text evidence="2">Belongs to the CpsC/CapA family.</text>
</comment>
<feature type="transmembrane region" description="Helical" evidence="7">
    <location>
        <begin position="177"/>
        <end position="197"/>
    </location>
</feature>
<evidence type="ECO:0000259" key="8">
    <source>
        <dbReference type="Pfam" id="PF02706"/>
    </source>
</evidence>
<dbReference type="Pfam" id="PF02706">
    <property type="entry name" value="Wzz"/>
    <property type="match status" value="1"/>
</dbReference>
<evidence type="ECO:0000313" key="9">
    <source>
        <dbReference type="EMBL" id="TCU59109.1"/>
    </source>
</evidence>
<keyword evidence="5 7" id="KW-1133">Transmembrane helix</keyword>
<dbReference type="RefSeq" id="WP_119983589.1">
    <property type="nucleotide sequence ID" value="NZ_JADPGE010000009.1"/>
</dbReference>
<evidence type="ECO:0000256" key="1">
    <source>
        <dbReference type="ARBA" id="ARBA00004651"/>
    </source>
</evidence>
<feature type="transmembrane region" description="Helical" evidence="7">
    <location>
        <begin position="21"/>
        <end position="40"/>
    </location>
</feature>
<evidence type="ECO:0000256" key="3">
    <source>
        <dbReference type="ARBA" id="ARBA00022475"/>
    </source>
</evidence>
<dbReference type="GO" id="GO:0005886">
    <property type="term" value="C:plasma membrane"/>
    <property type="evidence" value="ECO:0007669"/>
    <property type="project" value="UniProtKB-SubCell"/>
</dbReference>
<keyword evidence="6 7" id="KW-0472">Membrane</keyword>
<sequence length="245" mass="27924">MDEKEIKLRLNDLIGIFKKHYKVILFCTLLCMVFLMVVSLCILPKKYASDSNIYLKPKTTSEGIIDNQTVITNRNLVKDYEKILQGTTVLSQVDKKLHLADGTCSKAIQTNVEDNSNIITIRANSEDPYLSQNIVKETIAVFTQEMMKISEIDNITVIDKATLQTHYISPNIKLNSIAGGIFGFALSYIYFILVFLLDNRIKSSDQAEEYFGYPVLGSIPFVDELNQENHPRKSIKRRVKAYVKK</sequence>
<gene>
    <name evidence="9" type="ORF">EDD61_11137</name>
</gene>
<dbReference type="GO" id="GO:0004713">
    <property type="term" value="F:protein tyrosine kinase activity"/>
    <property type="evidence" value="ECO:0007669"/>
    <property type="project" value="TreeGrafter"/>
</dbReference>
<comment type="caution">
    <text evidence="9">The sequence shown here is derived from an EMBL/GenBank/DDBJ whole genome shotgun (WGS) entry which is preliminary data.</text>
</comment>
<dbReference type="PANTHER" id="PTHR32309">
    <property type="entry name" value="TYROSINE-PROTEIN KINASE"/>
    <property type="match status" value="1"/>
</dbReference>
<evidence type="ECO:0000256" key="2">
    <source>
        <dbReference type="ARBA" id="ARBA00006683"/>
    </source>
</evidence>